<feature type="domain" description="CzcB-like barrel-sandwich hybrid" evidence="4">
    <location>
        <begin position="70"/>
        <end position="197"/>
    </location>
</feature>
<dbReference type="AlphaFoldDB" id="A0A3D8YFJ0"/>
<dbReference type="NCBIfam" id="TIGR01730">
    <property type="entry name" value="RND_mfp"/>
    <property type="match status" value="1"/>
</dbReference>
<dbReference type="GO" id="GO:0015562">
    <property type="term" value="F:efflux transmembrane transporter activity"/>
    <property type="evidence" value="ECO:0007669"/>
    <property type="project" value="TreeGrafter"/>
</dbReference>
<dbReference type="Pfam" id="PF25989">
    <property type="entry name" value="YknX_C"/>
    <property type="match status" value="1"/>
</dbReference>
<dbReference type="OrthoDB" id="9784685at2"/>
<accession>A0A3D8YFJ0</accession>
<gene>
    <name evidence="7" type="ORF">DSL64_10275</name>
</gene>
<reference evidence="7 8" key="1">
    <citation type="submission" date="2018-07" db="EMBL/GenBank/DDBJ databases">
        <title>Dyadobacter roseus sp. nov., isolated from rose rhizosphere soil.</title>
        <authorList>
            <person name="Chen L."/>
        </authorList>
    </citation>
    <scope>NUCLEOTIDE SEQUENCE [LARGE SCALE GENOMIC DNA]</scope>
    <source>
        <strain evidence="7 8">RS19</strain>
    </source>
</reference>
<keyword evidence="3" id="KW-0472">Membrane</keyword>
<keyword evidence="3" id="KW-1133">Transmembrane helix</keyword>
<feature type="domain" description="YknX-like C-terminal permuted SH3-like" evidence="5">
    <location>
        <begin position="281"/>
        <end position="348"/>
    </location>
</feature>
<dbReference type="InterPro" id="IPR058636">
    <property type="entry name" value="Beta-barrel_YknX"/>
</dbReference>
<dbReference type="InterPro" id="IPR058647">
    <property type="entry name" value="BSH_CzcB-like"/>
</dbReference>
<evidence type="ECO:0000259" key="6">
    <source>
        <dbReference type="Pfam" id="PF25990"/>
    </source>
</evidence>
<dbReference type="Gene3D" id="2.40.30.170">
    <property type="match status" value="1"/>
</dbReference>
<dbReference type="EMBL" id="QNUL01000006">
    <property type="protein sequence ID" value="REA62039.1"/>
    <property type="molecule type" value="Genomic_DNA"/>
</dbReference>
<dbReference type="InterPro" id="IPR058637">
    <property type="entry name" value="YknX-like_C"/>
</dbReference>
<dbReference type="Gene3D" id="2.40.420.20">
    <property type="match status" value="1"/>
</dbReference>
<dbReference type="PANTHER" id="PTHR30469">
    <property type="entry name" value="MULTIDRUG RESISTANCE PROTEIN MDTA"/>
    <property type="match status" value="1"/>
</dbReference>
<evidence type="ECO:0000259" key="5">
    <source>
        <dbReference type="Pfam" id="PF25989"/>
    </source>
</evidence>
<evidence type="ECO:0000259" key="4">
    <source>
        <dbReference type="Pfam" id="PF25973"/>
    </source>
</evidence>
<comment type="similarity">
    <text evidence="1">Belongs to the membrane fusion protein (MFP) (TC 8.A.1) family.</text>
</comment>
<feature type="domain" description="YknX-like beta-barrel" evidence="6">
    <location>
        <begin position="201"/>
        <end position="270"/>
    </location>
</feature>
<dbReference type="Pfam" id="PF25973">
    <property type="entry name" value="BSH_CzcB"/>
    <property type="match status" value="1"/>
</dbReference>
<dbReference type="InterPro" id="IPR006143">
    <property type="entry name" value="RND_pump_MFP"/>
</dbReference>
<evidence type="ECO:0000256" key="3">
    <source>
        <dbReference type="SAM" id="Phobius"/>
    </source>
</evidence>
<evidence type="ECO:0000256" key="2">
    <source>
        <dbReference type="SAM" id="Coils"/>
    </source>
</evidence>
<proteinExistence type="inferred from homology"/>
<protein>
    <submittedName>
        <fullName evidence="7">Efflux transporter periplasmic adaptor subunit</fullName>
    </submittedName>
</protein>
<keyword evidence="2" id="KW-0175">Coiled coil</keyword>
<keyword evidence="3" id="KW-0812">Transmembrane</keyword>
<evidence type="ECO:0000313" key="8">
    <source>
        <dbReference type="Proteomes" id="UP000256373"/>
    </source>
</evidence>
<evidence type="ECO:0000313" key="7">
    <source>
        <dbReference type="EMBL" id="REA62039.1"/>
    </source>
</evidence>
<dbReference type="GO" id="GO:1990281">
    <property type="term" value="C:efflux pump complex"/>
    <property type="evidence" value="ECO:0007669"/>
    <property type="project" value="TreeGrafter"/>
</dbReference>
<organism evidence="7 8">
    <name type="scientific">Dyadobacter luteus</name>
    <dbReference type="NCBI Taxonomy" id="2259619"/>
    <lineage>
        <taxon>Bacteria</taxon>
        <taxon>Pseudomonadati</taxon>
        <taxon>Bacteroidota</taxon>
        <taxon>Cytophagia</taxon>
        <taxon>Cytophagales</taxon>
        <taxon>Spirosomataceae</taxon>
        <taxon>Dyadobacter</taxon>
    </lineage>
</organism>
<dbReference type="Gene3D" id="1.10.287.470">
    <property type="entry name" value="Helix hairpin bin"/>
    <property type="match status" value="1"/>
</dbReference>
<dbReference type="Proteomes" id="UP000256373">
    <property type="component" value="Unassembled WGS sequence"/>
</dbReference>
<dbReference type="RefSeq" id="WP_115830673.1">
    <property type="nucleotide sequence ID" value="NZ_QNUL01000006.1"/>
</dbReference>
<keyword evidence="8" id="KW-1185">Reference proteome</keyword>
<dbReference type="PANTHER" id="PTHR30469:SF15">
    <property type="entry name" value="HLYD FAMILY OF SECRETION PROTEINS"/>
    <property type="match status" value="1"/>
</dbReference>
<feature type="coiled-coil region" evidence="2">
    <location>
        <begin position="110"/>
        <end position="168"/>
    </location>
</feature>
<comment type="caution">
    <text evidence="7">The sequence shown here is derived from an EMBL/GenBank/DDBJ whole genome shotgun (WGS) entry which is preliminary data.</text>
</comment>
<evidence type="ECO:0000256" key="1">
    <source>
        <dbReference type="ARBA" id="ARBA00009477"/>
    </source>
</evidence>
<name>A0A3D8YFJ0_9BACT</name>
<dbReference type="Pfam" id="PF25990">
    <property type="entry name" value="Beta-barrel_YknX"/>
    <property type="match status" value="1"/>
</dbReference>
<sequence length="350" mass="38092">MKRKIIIISSIAIIGILIGFKLVANKSKIDAKNKMPEKTGVTIPVTVATVTEGSTDQQLVRTGNLIPYKQVEIMATAAGKVMAVKYELGSYVNKGAAIVSVDSRLKQLSLEATELNINKLKKDTDRYTKLLAGNAATEIQVNDTKYSYENALNQAEQIKQQISDASVAAPISGRIIKKNIEPGEFVNVGTSLGTIMDVARLKVQVMVSESDVYKLKEGQHVQVKTDVYPDKTIDGVISYIAPQGDESHNYPVEIVIQNASQLKAGTFVTVSFLQKTSHQALLIPRSSLVESIRNPYVYVMENNVARKRKIEVGRELGDKIEVLSGLTSGETVITTGQINLSEGATVQVAK</sequence>
<dbReference type="Gene3D" id="2.40.50.100">
    <property type="match status" value="1"/>
</dbReference>
<dbReference type="SUPFAM" id="SSF111369">
    <property type="entry name" value="HlyD-like secretion proteins"/>
    <property type="match status" value="1"/>
</dbReference>
<feature type="transmembrane region" description="Helical" evidence="3">
    <location>
        <begin position="6"/>
        <end position="24"/>
    </location>
</feature>